<proteinExistence type="predicted"/>
<keyword evidence="3" id="KW-1185">Reference proteome</keyword>
<gene>
    <name evidence="2" type="ORF">CKAN_02032200</name>
</gene>
<dbReference type="PANTHER" id="PTHR31896">
    <property type="entry name" value="FAMILY REGULATORY PROTEIN, PUTATIVE (AFU_ORTHOLOGUE AFUA_3G14730)-RELATED"/>
    <property type="match status" value="1"/>
</dbReference>
<evidence type="ECO:0000313" key="3">
    <source>
        <dbReference type="Proteomes" id="UP000283530"/>
    </source>
</evidence>
<dbReference type="Gene3D" id="3.30.559.10">
    <property type="entry name" value="Chloramphenicol acetyltransferase-like domain"/>
    <property type="match status" value="1"/>
</dbReference>
<sequence length="101" mass="11138">MILDGLDGWCTNPWLPTQMLAVVHGTLDAWVRSPVLNHLSRFDGWSVMMGSSSRFDMHGNDFGWGRPMAVRSGYANKFDGNVTSYLGREGGGSVDLEICDL</sequence>
<dbReference type="Proteomes" id="UP000283530">
    <property type="component" value="Unassembled WGS sequence"/>
</dbReference>
<dbReference type="InterPro" id="IPR023213">
    <property type="entry name" value="CAT-like_dom_sf"/>
</dbReference>
<dbReference type="EMBL" id="QPKB01000008">
    <property type="protein sequence ID" value="RWR91178.1"/>
    <property type="molecule type" value="Genomic_DNA"/>
</dbReference>
<organism evidence="2 3">
    <name type="scientific">Cinnamomum micranthum f. kanehirae</name>
    <dbReference type="NCBI Taxonomy" id="337451"/>
    <lineage>
        <taxon>Eukaryota</taxon>
        <taxon>Viridiplantae</taxon>
        <taxon>Streptophyta</taxon>
        <taxon>Embryophyta</taxon>
        <taxon>Tracheophyta</taxon>
        <taxon>Spermatophyta</taxon>
        <taxon>Magnoliopsida</taxon>
        <taxon>Magnoliidae</taxon>
        <taxon>Laurales</taxon>
        <taxon>Lauraceae</taxon>
        <taxon>Cinnamomum</taxon>
    </lineage>
</organism>
<reference evidence="2 3" key="1">
    <citation type="journal article" date="2019" name="Nat. Plants">
        <title>Stout camphor tree genome fills gaps in understanding of flowering plant genome evolution.</title>
        <authorList>
            <person name="Chaw S.M."/>
            <person name="Liu Y.C."/>
            <person name="Wu Y.W."/>
            <person name="Wang H.Y."/>
            <person name="Lin C.I."/>
            <person name="Wu C.S."/>
            <person name="Ke H.M."/>
            <person name="Chang L.Y."/>
            <person name="Hsu C.Y."/>
            <person name="Yang H.T."/>
            <person name="Sudianto E."/>
            <person name="Hsu M.H."/>
            <person name="Wu K.P."/>
            <person name="Wang L.N."/>
            <person name="Leebens-Mack J.H."/>
            <person name="Tsai I.J."/>
        </authorList>
    </citation>
    <scope>NUCLEOTIDE SEQUENCE [LARGE SCALE GENOMIC DNA]</scope>
    <source>
        <strain evidence="3">cv. Chaw 1501</strain>
        <tissue evidence="2">Young leaves</tissue>
    </source>
</reference>
<comment type="caution">
    <text evidence="2">The sequence shown here is derived from an EMBL/GenBank/DDBJ whole genome shotgun (WGS) entry which is preliminary data.</text>
</comment>
<keyword evidence="1" id="KW-0808">Transferase</keyword>
<dbReference type="PANTHER" id="PTHR31896:SF12">
    <property type="entry name" value="HXXXD-TYPE ACYL-TRANSFERASE FAMILY PROTEIN"/>
    <property type="match status" value="1"/>
</dbReference>
<name>A0A443PK72_9MAGN</name>
<evidence type="ECO:0000313" key="2">
    <source>
        <dbReference type="EMBL" id="RWR91178.1"/>
    </source>
</evidence>
<dbReference type="InterPro" id="IPR051283">
    <property type="entry name" value="Sec_Metabolite_Acyltrans"/>
</dbReference>
<dbReference type="OrthoDB" id="1934699at2759"/>
<accession>A0A443PK72</accession>
<dbReference type="Pfam" id="PF02458">
    <property type="entry name" value="Transferase"/>
    <property type="match status" value="1"/>
</dbReference>
<protein>
    <recommendedName>
        <fullName evidence="4">Acetyltransferase</fullName>
    </recommendedName>
</protein>
<dbReference type="STRING" id="337451.A0A443PK72"/>
<evidence type="ECO:0000256" key="1">
    <source>
        <dbReference type="ARBA" id="ARBA00022679"/>
    </source>
</evidence>
<dbReference type="AlphaFoldDB" id="A0A443PK72"/>
<dbReference type="GO" id="GO:0016740">
    <property type="term" value="F:transferase activity"/>
    <property type="evidence" value="ECO:0007669"/>
    <property type="project" value="UniProtKB-KW"/>
</dbReference>
<evidence type="ECO:0008006" key="4">
    <source>
        <dbReference type="Google" id="ProtNLM"/>
    </source>
</evidence>